<dbReference type="Proteomes" id="UP000765338">
    <property type="component" value="Unassembled WGS sequence"/>
</dbReference>
<reference evidence="6 7" key="1">
    <citation type="submission" date="2017-10" db="EMBL/GenBank/DDBJ databases">
        <authorList>
            <person name="Jakob F."/>
        </authorList>
    </citation>
    <scope>NUCLEOTIDE SEQUENCE [LARGE SCALE GENOMIC DNA]</scope>
    <source>
        <strain evidence="6 7">TMW 2.1889</strain>
    </source>
</reference>
<gene>
    <name evidence="6" type="ORF">CPA56_02530</name>
</gene>
<dbReference type="PANTHER" id="PTHR37423">
    <property type="entry name" value="SOLUBLE LYTIC MUREIN TRANSGLYCOSYLASE-RELATED"/>
    <property type="match status" value="1"/>
</dbReference>
<dbReference type="SUPFAM" id="SSF48435">
    <property type="entry name" value="Bacterial muramidases"/>
    <property type="match status" value="1"/>
</dbReference>
<dbReference type="InterPro" id="IPR008258">
    <property type="entry name" value="Transglycosylase_SLT_dom_1"/>
</dbReference>
<dbReference type="CDD" id="cd13401">
    <property type="entry name" value="Slt70-like"/>
    <property type="match status" value="1"/>
</dbReference>
<keyword evidence="3 4" id="KW-0732">Signal</keyword>
<dbReference type="PANTHER" id="PTHR37423:SF2">
    <property type="entry name" value="MEMBRANE-BOUND LYTIC MUREIN TRANSGLYCOSYLASE C"/>
    <property type="match status" value="1"/>
</dbReference>
<dbReference type="InterPro" id="IPR008939">
    <property type="entry name" value="Lytic_TGlycosylase_superhlx_U"/>
</dbReference>
<dbReference type="Pfam" id="PF01464">
    <property type="entry name" value="SLT"/>
    <property type="match status" value="1"/>
</dbReference>
<dbReference type="Gene3D" id="1.25.20.10">
    <property type="entry name" value="Bacterial muramidases"/>
    <property type="match status" value="1"/>
</dbReference>
<evidence type="ECO:0000256" key="3">
    <source>
        <dbReference type="ARBA" id="ARBA00022729"/>
    </source>
</evidence>
<dbReference type="RefSeq" id="WP_182040443.1">
    <property type="nucleotide sequence ID" value="NZ_PDLY01000001.1"/>
</dbReference>
<feature type="signal peptide" evidence="4">
    <location>
        <begin position="1"/>
        <end position="35"/>
    </location>
</feature>
<dbReference type="EMBL" id="PDLY01000001">
    <property type="protein sequence ID" value="MBA5726871.1"/>
    <property type="molecule type" value="Genomic_DNA"/>
</dbReference>
<accession>A0ABR5ZRB8</accession>
<evidence type="ECO:0000313" key="6">
    <source>
        <dbReference type="EMBL" id="MBA5726871.1"/>
    </source>
</evidence>
<dbReference type="Gene3D" id="1.10.530.10">
    <property type="match status" value="1"/>
</dbReference>
<keyword evidence="7" id="KW-1185">Reference proteome</keyword>
<evidence type="ECO:0000313" key="7">
    <source>
        <dbReference type="Proteomes" id="UP000765338"/>
    </source>
</evidence>
<sequence>MRYSSLTPPDFPKKPRLLRGGLLLALALLQPVSMARGDADRSLEEELGLTTPVSSASSASRLDEWKALTAPDGGSYPAQRYAAFLRQRPAWPLEKRISSRYERALLATPDPQTRRSLCPAFPITRSDLLSACVPFLSDPASQARRLWRDTDMTASESRSFLSRFATSLTPDDELKRYERLERTGPLSLARQQLQRVPSSLRPLLAARLANRFATAEADAAFQTVPATSDDFLLYYRLRYLRLHDRLDEAVQLWPQSSSRKAASSLTAPTILQWQDERTSLVRALLRTGRNDAPQTGSALLETIPASEQTPDSHLMAGYVALSFLHDPGRAIPHFRALAAMTDLNQRATGLYWMGRAMEDGHPDQAAPFYRKAAALPTTFHGQLALARLNHSPFLSTALRDARFRSALRQQLAALPPIPAAGQARPRPDLMDAATRLRQSGDMMNATLFLTYLQGRTQTDRTAQIAVARLALSLDLPKAAILAARQLARQGLTLYPDGYPPPAVALPASLPDGLMPALIRQESSMDSFAVSPRHALGLTQLLLPTAIQTTHHHNLPYSLTSPSDLLDPTVNVTIGSLFMDDLLARSGNVLPYALAAYNAGPTRSRQWQDQMDSPATPTLDDEDTLLRWIMLIPYRETRLYIEHIEADMSLYAIRSGQ</sequence>
<evidence type="ECO:0000256" key="2">
    <source>
        <dbReference type="ARBA" id="ARBA00009387"/>
    </source>
</evidence>
<feature type="chain" id="PRO_5045484131" evidence="4">
    <location>
        <begin position="36"/>
        <end position="656"/>
    </location>
</feature>
<evidence type="ECO:0000256" key="1">
    <source>
        <dbReference type="ARBA" id="ARBA00007734"/>
    </source>
</evidence>
<evidence type="ECO:0000259" key="5">
    <source>
        <dbReference type="Pfam" id="PF01464"/>
    </source>
</evidence>
<evidence type="ECO:0000256" key="4">
    <source>
        <dbReference type="SAM" id="SignalP"/>
    </source>
</evidence>
<comment type="caution">
    <text evidence="6">The sequence shown here is derived from an EMBL/GenBank/DDBJ whole genome shotgun (WGS) entry which is preliminary data.</text>
</comment>
<comment type="similarity">
    <text evidence="2">Belongs to the virb1 family.</text>
</comment>
<organism evidence="6 7">
    <name type="scientific">Bombella mellum</name>
    <dbReference type="NCBI Taxonomy" id="2039288"/>
    <lineage>
        <taxon>Bacteria</taxon>
        <taxon>Pseudomonadati</taxon>
        <taxon>Pseudomonadota</taxon>
        <taxon>Alphaproteobacteria</taxon>
        <taxon>Acetobacterales</taxon>
        <taxon>Acetobacteraceae</taxon>
        <taxon>Bombella</taxon>
    </lineage>
</organism>
<proteinExistence type="inferred from homology"/>
<feature type="domain" description="Transglycosylase SLT" evidence="5">
    <location>
        <begin position="511"/>
        <end position="612"/>
    </location>
</feature>
<comment type="similarity">
    <text evidence="1">Belongs to the transglycosylase Slt family.</text>
</comment>
<dbReference type="SUPFAM" id="SSF53955">
    <property type="entry name" value="Lysozyme-like"/>
    <property type="match status" value="1"/>
</dbReference>
<protein>
    <submittedName>
        <fullName evidence="6">Murein transglycosylase</fullName>
    </submittedName>
</protein>
<dbReference type="InterPro" id="IPR023346">
    <property type="entry name" value="Lysozyme-like_dom_sf"/>
</dbReference>
<name>A0ABR5ZRB8_9PROT</name>